<evidence type="ECO:0000259" key="2">
    <source>
        <dbReference type="Pfam" id="PF08327"/>
    </source>
</evidence>
<sequence length="169" mass="19141">MEKTMPKPAEVTLPSDHEVRVTRSFNAPRQLVWDAHTRPELVQKWQGYDGWDMPVCDMDVRVGGKYRWQWKNREDGNGFGFLGTFTEVDAPSRLAHEQYFDPGDMDFAMPTGDPCIVSLELSEQDGVTTLVCNLTFASKQAREDAVSTGMTDGMEHSYTRLDDMLKAAE</sequence>
<dbReference type="AlphaFoldDB" id="A0A5B9E1U1"/>
<dbReference type="CDD" id="cd07826">
    <property type="entry name" value="SRPBCC_CalC_Aha1-like_9"/>
    <property type="match status" value="1"/>
</dbReference>
<dbReference type="EMBL" id="CP042807">
    <property type="protein sequence ID" value="QEE24197.1"/>
    <property type="molecule type" value="Genomic_DNA"/>
</dbReference>
<dbReference type="InterPro" id="IPR023393">
    <property type="entry name" value="START-like_dom_sf"/>
</dbReference>
<reference evidence="3 4" key="1">
    <citation type="submission" date="2019-08" db="EMBL/GenBank/DDBJ databases">
        <title>Complete genome sequence of Rhodanobacter glycinis strain T01E-68 isolated from tomato root.</title>
        <authorList>
            <person name="Weon H.-Y."/>
            <person name="Lee S.A."/>
        </authorList>
    </citation>
    <scope>NUCLEOTIDE SEQUENCE [LARGE SCALE GENOMIC DNA]</scope>
    <source>
        <strain evidence="3 4">T01E-68</strain>
    </source>
</reference>
<feature type="domain" description="Activator of Hsp90 ATPase homologue 1/2-like C-terminal" evidence="2">
    <location>
        <begin position="26"/>
        <end position="165"/>
    </location>
</feature>
<evidence type="ECO:0000313" key="3">
    <source>
        <dbReference type="EMBL" id="QEE24197.1"/>
    </source>
</evidence>
<organism evidence="3 4">
    <name type="scientific">Rhodanobacter glycinis</name>
    <dbReference type="NCBI Taxonomy" id="582702"/>
    <lineage>
        <taxon>Bacteria</taxon>
        <taxon>Pseudomonadati</taxon>
        <taxon>Pseudomonadota</taxon>
        <taxon>Gammaproteobacteria</taxon>
        <taxon>Lysobacterales</taxon>
        <taxon>Rhodanobacteraceae</taxon>
        <taxon>Rhodanobacter</taxon>
    </lineage>
</organism>
<evidence type="ECO:0000256" key="1">
    <source>
        <dbReference type="ARBA" id="ARBA00006817"/>
    </source>
</evidence>
<dbReference type="Proteomes" id="UP000321807">
    <property type="component" value="Chromosome"/>
</dbReference>
<comment type="similarity">
    <text evidence="1">Belongs to the AHA1 family.</text>
</comment>
<gene>
    <name evidence="3" type="ORF">CS053_06550</name>
</gene>
<dbReference type="InterPro" id="IPR013538">
    <property type="entry name" value="ASHA1/2-like_C"/>
</dbReference>
<dbReference type="Pfam" id="PF08327">
    <property type="entry name" value="AHSA1"/>
    <property type="match status" value="1"/>
</dbReference>
<evidence type="ECO:0000313" key="4">
    <source>
        <dbReference type="Proteomes" id="UP000321807"/>
    </source>
</evidence>
<dbReference type="KEGG" id="rgl:CS053_06550"/>
<dbReference type="SUPFAM" id="SSF55961">
    <property type="entry name" value="Bet v1-like"/>
    <property type="match status" value="1"/>
</dbReference>
<dbReference type="Gene3D" id="3.30.530.20">
    <property type="match status" value="1"/>
</dbReference>
<protein>
    <recommendedName>
        <fullName evidence="2">Activator of Hsp90 ATPase homologue 1/2-like C-terminal domain-containing protein</fullName>
    </recommendedName>
</protein>
<proteinExistence type="inferred from homology"/>
<accession>A0A5B9E1U1</accession>
<dbReference type="RefSeq" id="WP_147626832.1">
    <property type="nucleotide sequence ID" value="NZ_CP042807.1"/>
</dbReference>
<name>A0A5B9E1U1_9GAMM</name>